<keyword evidence="3" id="KW-1185">Reference proteome</keyword>
<evidence type="ECO:0000256" key="1">
    <source>
        <dbReference type="SAM" id="SignalP"/>
    </source>
</evidence>
<reference evidence="2" key="2">
    <citation type="journal article" date="2023" name="IMA Fungus">
        <title>Comparative genomic study of the Penicillium genus elucidates a diverse pangenome and 15 lateral gene transfer events.</title>
        <authorList>
            <person name="Petersen C."/>
            <person name="Sorensen T."/>
            <person name="Nielsen M.R."/>
            <person name="Sondergaard T.E."/>
            <person name="Sorensen J.L."/>
            <person name="Fitzpatrick D.A."/>
            <person name="Frisvad J.C."/>
            <person name="Nielsen K.L."/>
        </authorList>
    </citation>
    <scope>NUCLEOTIDE SEQUENCE</scope>
    <source>
        <strain evidence="2">IBT 30069</strain>
    </source>
</reference>
<accession>A0A9W9FCW0</accession>
<dbReference type="EMBL" id="JAPQKH010000005">
    <property type="protein sequence ID" value="KAJ5097765.1"/>
    <property type="molecule type" value="Genomic_DNA"/>
</dbReference>
<reference evidence="2" key="1">
    <citation type="submission" date="2022-11" db="EMBL/GenBank/DDBJ databases">
        <authorList>
            <person name="Petersen C."/>
        </authorList>
    </citation>
    <scope>NUCLEOTIDE SEQUENCE</scope>
    <source>
        <strain evidence="2">IBT 30069</strain>
    </source>
</reference>
<dbReference type="AlphaFoldDB" id="A0A9W9FCW0"/>
<gene>
    <name evidence="2" type="ORF">N7456_008486</name>
</gene>
<feature type="signal peptide" evidence="1">
    <location>
        <begin position="1"/>
        <end position="17"/>
    </location>
</feature>
<name>A0A9W9FCW0_9EURO</name>
<organism evidence="2 3">
    <name type="scientific">Penicillium angulare</name>
    <dbReference type="NCBI Taxonomy" id="116970"/>
    <lineage>
        <taxon>Eukaryota</taxon>
        <taxon>Fungi</taxon>
        <taxon>Dikarya</taxon>
        <taxon>Ascomycota</taxon>
        <taxon>Pezizomycotina</taxon>
        <taxon>Eurotiomycetes</taxon>
        <taxon>Eurotiomycetidae</taxon>
        <taxon>Eurotiales</taxon>
        <taxon>Aspergillaceae</taxon>
        <taxon>Penicillium</taxon>
    </lineage>
</organism>
<sequence length="88" mass="9522">MQFSLFVGTLFATLITAIPAPNTETQCLNVRQPDNLKYLVIPFKPANHTHRSSPHARSTPPTPVLTSAALVTWSVSHGVASGPTAQWE</sequence>
<proteinExistence type="predicted"/>
<protein>
    <submittedName>
        <fullName evidence="2">Uncharacterized protein</fullName>
    </submittedName>
</protein>
<evidence type="ECO:0000313" key="3">
    <source>
        <dbReference type="Proteomes" id="UP001149165"/>
    </source>
</evidence>
<feature type="chain" id="PRO_5040917003" evidence="1">
    <location>
        <begin position="18"/>
        <end position="88"/>
    </location>
</feature>
<dbReference type="Proteomes" id="UP001149165">
    <property type="component" value="Unassembled WGS sequence"/>
</dbReference>
<dbReference type="OrthoDB" id="4231585at2759"/>
<keyword evidence="1" id="KW-0732">Signal</keyword>
<evidence type="ECO:0000313" key="2">
    <source>
        <dbReference type="EMBL" id="KAJ5097765.1"/>
    </source>
</evidence>
<comment type="caution">
    <text evidence="2">The sequence shown here is derived from an EMBL/GenBank/DDBJ whole genome shotgun (WGS) entry which is preliminary data.</text>
</comment>